<dbReference type="EMBL" id="JACHGH010000011">
    <property type="protein sequence ID" value="MBB6454649.1"/>
    <property type="molecule type" value="Genomic_DNA"/>
</dbReference>
<dbReference type="Proteomes" id="UP000581688">
    <property type="component" value="Unassembled WGS sequence"/>
</dbReference>
<comment type="caution">
    <text evidence="2">The sequence shown here is derived from an EMBL/GenBank/DDBJ whole genome shotgun (WGS) entry which is preliminary data.</text>
</comment>
<accession>A0A841Q7T9</accession>
<name>A0A841Q7T9_9BACI</name>
<dbReference type="Pfam" id="PF00882">
    <property type="entry name" value="Zn_dep_PLPC"/>
    <property type="match status" value="1"/>
</dbReference>
<dbReference type="InterPro" id="IPR029002">
    <property type="entry name" value="PLPC/GPLD1"/>
</dbReference>
<sequence>MPNIWTHIMFCEEILDSIEDPIYSQDAQVYFNLGAQGPDPFFYHNFWPWNKDERVNNIGSVIHQQYCGFFLLDLIKNSLNKSNNTKAYVLGFVTHHILDRNTHPYIHYRAGYKGSDHQKLEVIIDTIMMNRFRNADTWKVPVYKEIDVGPTLDKEIADLLHHNIENYFGEEIADVTEEYIQESYRDMKRALKILFDPYGWKNRLLSSMISSYSHQPLKTQKDFLNDELSTWYHPSTNEPQQHSFLELYEQARKEGIEILTAVVAYWEYPNEANMEKLEQLISNISYDTGKHLDENLELRYCDPIV</sequence>
<dbReference type="RefSeq" id="WP_174497150.1">
    <property type="nucleotide sequence ID" value="NZ_CADDWK010000012.1"/>
</dbReference>
<evidence type="ECO:0000313" key="3">
    <source>
        <dbReference type="Proteomes" id="UP000581688"/>
    </source>
</evidence>
<keyword evidence="3" id="KW-1185">Reference proteome</keyword>
<gene>
    <name evidence="2" type="ORF">HNQ94_003138</name>
</gene>
<protein>
    <recommendedName>
        <fullName evidence="1">Phospholipase C/D domain-containing protein</fullName>
    </recommendedName>
</protein>
<proteinExistence type="predicted"/>
<reference evidence="2 3" key="1">
    <citation type="submission" date="2020-08" db="EMBL/GenBank/DDBJ databases">
        <title>Genomic Encyclopedia of Type Strains, Phase IV (KMG-IV): sequencing the most valuable type-strain genomes for metagenomic binning, comparative biology and taxonomic classification.</title>
        <authorList>
            <person name="Goeker M."/>
        </authorList>
    </citation>
    <scope>NUCLEOTIDE SEQUENCE [LARGE SCALE GENOMIC DNA]</scope>
    <source>
        <strain evidence="2 3">DSM 19612</strain>
    </source>
</reference>
<dbReference type="AlphaFoldDB" id="A0A841Q7T9"/>
<organism evidence="2 3">
    <name type="scientific">Salirhabdus euzebyi</name>
    <dbReference type="NCBI Taxonomy" id="394506"/>
    <lineage>
        <taxon>Bacteria</taxon>
        <taxon>Bacillati</taxon>
        <taxon>Bacillota</taxon>
        <taxon>Bacilli</taxon>
        <taxon>Bacillales</taxon>
        <taxon>Bacillaceae</taxon>
        <taxon>Salirhabdus</taxon>
    </lineage>
</organism>
<evidence type="ECO:0000259" key="1">
    <source>
        <dbReference type="Pfam" id="PF00882"/>
    </source>
</evidence>
<evidence type="ECO:0000313" key="2">
    <source>
        <dbReference type="EMBL" id="MBB6454649.1"/>
    </source>
</evidence>
<feature type="domain" description="Phospholipase C/D" evidence="1">
    <location>
        <begin position="6"/>
        <end position="155"/>
    </location>
</feature>